<name>I0V359_9PSEU</name>
<gene>
    <name evidence="1" type="ORF">SacxiDRAFT_2333</name>
</gene>
<sequence length="340" mass="37574">MSIDVLDPRFDAEPVYWRRLRAEAGLRGDWAWDVLHRQAWGARTPWYLTVILDGSVPRGLVAGAWVGSRTRRHRFVVSGRGGRFGGLDIRAPGNSAFPGWWFDGAGDDAGCLRLLSEYLPAMRGLLGAGLKAALVRQVPETALGVVRGSLRVVRETEPIARIPTTSFGGRTDWLNSLPSRRKAHMTRVFAGFDDDSRITSEIVSGAEVDAVELAGLLRVNEVKHRDVPIVPLPQFVGYLRALLAQPDVRVLSYRDTTTGRMIGAATLFDHPEWPLARSWSALPVEDGGRKDLYFHFFGELVRWAIAEGRKGVVLGKKMPKLKASLGAELLSQYAVAMPVR</sequence>
<organism evidence="1 2">
    <name type="scientific">Saccharomonospora xinjiangensis XJ-54</name>
    <dbReference type="NCBI Taxonomy" id="882086"/>
    <lineage>
        <taxon>Bacteria</taxon>
        <taxon>Bacillati</taxon>
        <taxon>Actinomycetota</taxon>
        <taxon>Actinomycetes</taxon>
        <taxon>Pseudonocardiales</taxon>
        <taxon>Pseudonocardiaceae</taxon>
        <taxon>Saccharomonospora</taxon>
    </lineage>
</organism>
<dbReference type="EMBL" id="JH636049">
    <property type="protein sequence ID" value="EID54562.1"/>
    <property type="molecule type" value="Genomic_DNA"/>
</dbReference>
<dbReference type="AlphaFoldDB" id="I0V359"/>
<dbReference type="OrthoDB" id="3511946at2"/>
<dbReference type="STRING" id="882086.SacxiDRAFT_2333"/>
<accession>I0V359</accession>
<evidence type="ECO:0008006" key="3">
    <source>
        <dbReference type="Google" id="ProtNLM"/>
    </source>
</evidence>
<keyword evidence="2" id="KW-1185">Reference proteome</keyword>
<dbReference type="HOGENOM" id="CLU_787298_0_0_11"/>
<dbReference type="eggNOG" id="COG3146">
    <property type="taxonomic scope" value="Bacteria"/>
</dbReference>
<evidence type="ECO:0000313" key="2">
    <source>
        <dbReference type="Proteomes" id="UP000004691"/>
    </source>
</evidence>
<evidence type="ECO:0000313" key="1">
    <source>
        <dbReference type="EMBL" id="EID54562.1"/>
    </source>
</evidence>
<proteinExistence type="predicted"/>
<reference evidence="1 2" key="1">
    <citation type="submission" date="2012-01" db="EMBL/GenBank/DDBJ databases">
        <title>Improved High-Quality Draft sequence of Saccharomonospora xinjiangensis XJ-54.</title>
        <authorList>
            <consortium name="US DOE Joint Genome Institute"/>
            <person name="Lucas S."/>
            <person name="Han J."/>
            <person name="Lapidus A."/>
            <person name="Cheng J.-F."/>
            <person name="Goodwin L."/>
            <person name="Pitluck S."/>
            <person name="Peters L."/>
            <person name="Mikhailova N."/>
            <person name="Teshima H."/>
            <person name="Detter J.C."/>
            <person name="Han C."/>
            <person name="Tapia R."/>
            <person name="Land M."/>
            <person name="Hauser L."/>
            <person name="Kyrpides N."/>
            <person name="Ivanova N."/>
            <person name="Pagani I."/>
            <person name="Brambilla E.-M."/>
            <person name="Klenk H.-P."/>
            <person name="Woyke T."/>
        </authorList>
    </citation>
    <scope>NUCLEOTIDE SEQUENCE [LARGE SCALE GENOMIC DNA]</scope>
    <source>
        <strain evidence="1 2">XJ-54</strain>
    </source>
</reference>
<dbReference type="Proteomes" id="UP000004691">
    <property type="component" value="Unassembled WGS sequence"/>
</dbReference>
<dbReference type="RefSeq" id="WP_006238709.1">
    <property type="nucleotide sequence ID" value="NZ_JH636049.1"/>
</dbReference>
<protein>
    <recommendedName>
        <fullName evidence="3">BioF2-like acetyltransferase domain-containing protein</fullName>
    </recommendedName>
</protein>